<gene>
    <name evidence="1" type="ORF">X975_23479</name>
</gene>
<feature type="non-terminal residue" evidence="1">
    <location>
        <position position="74"/>
    </location>
</feature>
<evidence type="ECO:0000313" key="1">
    <source>
        <dbReference type="EMBL" id="KFM60071.1"/>
    </source>
</evidence>
<organism evidence="1 2">
    <name type="scientific">Stegodyphus mimosarum</name>
    <name type="common">African social velvet spider</name>
    <dbReference type="NCBI Taxonomy" id="407821"/>
    <lineage>
        <taxon>Eukaryota</taxon>
        <taxon>Metazoa</taxon>
        <taxon>Ecdysozoa</taxon>
        <taxon>Arthropoda</taxon>
        <taxon>Chelicerata</taxon>
        <taxon>Arachnida</taxon>
        <taxon>Araneae</taxon>
        <taxon>Araneomorphae</taxon>
        <taxon>Entelegynae</taxon>
        <taxon>Eresoidea</taxon>
        <taxon>Eresidae</taxon>
        <taxon>Stegodyphus</taxon>
    </lineage>
</organism>
<dbReference type="Proteomes" id="UP000054359">
    <property type="component" value="Unassembled WGS sequence"/>
</dbReference>
<sequence length="74" mass="9053">MKLQLHNQTYILRKKKKQQVIITFKIGTDFSLQQEFPTLFLHRHLLKELCFFTHPLKFLSMIYTYNRIQTTVHD</sequence>
<proteinExistence type="predicted"/>
<evidence type="ECO:0000313" key="2">
    <source>
        <dbReference type="Proteomes" id="UP000054359"/>
    </source>
</evidence>
<protein>
    <submittedName>
        <fullName evidence="1">Uncharacterized protein</fullName>
    </submittedName>
</protein>
<dbReference type="AlphaFoldDB" id="A0A087T4N2"/>
<dbReference type="EMBL" id="KK113385">
    <property type="protein sequence ID" value="KFM60071.1"/>
    <property type="molecule type" value="Genomic_DNA"/>
</dbReference>
<accession>A0A087T4N2</accession>
<keyword evidence="2" id="KW-1185">Reference proteome</keyword>
<name>A0A087T4N2_STEMI</name>
<reference evidence="1 2" key="1">
    <citation type="submission" date="2013-11" db="EMBL/GenBank/DDBJ databases">
        <title>Genome sequencing of Stegodyphus mimosarum.</title>
        <authorList>
            <person name="Bechsgaard J."/>
        </authorList>
    </citation>
    <scope>NUCLEOTIDE SEQUENCE [LARGE SCALE GENOMIC DNA]</scope>
</reference>